<name>A0A562K4V5_9BRAD</name>
<protein>
    <submittedName>
        <fullName evidence="1">Uncharacterized protein</fullName>
    </submittedName>
</protein>
<evidence type="ECO:0000313" key="1">
    <source>
        <dbReference type="EMBL" id="TWH90245.1"/>
    </source>
</evidence>
<dbReference type="EMBL" id="VLKL01000084">
    <property type="protein sequence ID" value="TWH90245.1"/>
    <property type="molecule type" value="Genomic_DNA"/>
</dbReference>
<dbReference type="AlphaFoldDB" id="A0A562K4V5"/>
<evidence type="ECO:0000313" key="2">
    <source>
        <dbReference type="Proteomes" id="UP000317176"/>
    </source>
</evidence>
<organism evidence="1 2">
    <name type="scientific">Bradyrhizobium daqingense</name>
    <dbReference type="NCBI Taxonomy" id="993502"/>
    <lineage>
        <taxon>Bacteria</taxon>
        <taxon>Pseudomonadati</taxon>
        <taxon>Pseudomonadota</taxon>
        <taxon>Alphaproteobacteria</taxon>
        <taxon>Hyphomicrobiales</taxon>
        <taxon>Nitrobacteraceae</taxon>
        <taxon>Bradyrhizobium</taxon>
    </lineage>
</organism>
<reference evidence="1 2" key="1">
    <citation type="journal article" date="2015" name="Stand. Genomic Sci.">
        <title>Genomic Encyclopedia of Bacterial and Archaeal Type Strains, Phase III: the genomes of soil and plant-associated and newly described type strains.</title>
        <authorList>
            <person name="Whitman W.B."/>
            <person name="Woyke T."/>
            <person name="Klenk H.P."/>
            <person name="Zhou Y."/>
            <person name="Lilburn T.G."/>
            <person name="Beck B.J."/>
            <person name="De Vos P."/>
            <person name="Vandamme P."/>
            <person name="Eisen J.A."/>
            <person name="Garrity G."/>
            <person name="Hugenholtz P."/>
            <person name="Kyrpides N.C."/>
        </authorList>
    </citation>
    <scope>NUCLEOTIDE SEQUENCE [LARGE SCALE GENOMIC DNA]</scope>
    <source>
        <strain evidence="1 2">CGMCC 1.10947</strain>
    </source>
</reference>
<dbReference type="OrthoDB" id="9847327at2"/>
<gene>
    <name evidence="1" type="ORF">IQ17_07521</name>
</gene>
<dbReference type="RefSeq" id="WP_145643215.1">
    <property type="nucleotide sequence ID" value="NZ_CP088014.1"/>
</dbReference>
<dbReference type="Proteomes" id="UP000317176">
    <property type="component" value="Unassembled WGS sequence"/>
</dbReference>
<keyword evidence="2" id="KW-1185">Reference proteome</keyword>
<sequence length="74" mass="8572">MFGLKRPTRIDLRANDAAIVVRENGEMEMFIRQAKSDEELPPNQVVLALFGMTFHDERVRKLLTQIVKEKESLT</sequence>
<accession>A0A562K4V5</accession>
<proteinExistence type="predicted"/>
<comment type="caution">
    <text evidence="1">The sequence shown here is derived from an EMBL/GenBank/DDBJ whole genome shotgun (WGS) entry which is preliminary data.</text>
</comment>